<dbReference type="GO" id="GO:0004852">
    <property type="term" value="F:uroporphyrinogen-III synthase activity"/>
    <property type="evidence" value="ECO:0007669"/>
    <property type="project" value="InterPro"/>
</dbReference>
<organism evidence="2 3">
    <name type="scientific">Gemmobacter lutimaris</name>
    <dbReference type="NCBI Taxonomy" id="2306023"/>
    <lineage>
        <taxon>Bacteria</taxon>
        <taxon>Pseudomonadati</taxon>
        <taxon>Pseudomonadota</taxon>
        <taxon>Alphaproteobacteria</taxon>
        <taxon>Rhodobacterales</taxon>
        <taxon>Paracoccaceae</taxon>
        <taxon>Gemmobacter</taxon>
    </lineage>
</organism>
<sequence>MPSRVRLSVMGFPLKRRCDRGNTAVMLRQSRAPAVVRPAVILTRPAAQSARFATQLRARLGEGFDILTAPLMAPEFPATRLPDGPFSALILTSGTALEALPHLTGALPRRAYCVGHRTAEAARALGLDAVSADGDAEALLALLLDQRPEGGLLHLHGEAPRGDLVARLMAAGVAAEGLCVYRQRALPLTQAATARLAQPGPVAFPVFSPQTAEQLVIALASLPTLTAMLHFAAISRATAAPLLRSCLGPVDVAARPEAAAMLDVLDPLPWDNPRLEARGSND</sequence>
<reference evidence="2 3" key="1">
    <citation type="submission" date="2018-09" db="EMBL/GenBank/DDBJ databases">
        <title>Gemmobacter lutimaris sp. nov., a marine bacterium isolated from tidal flat.</title>
        <authorList>
            <person name="Lee D.W."/>
            <person name="Yoo Y."/>
            <person name="Kim J.-J."/>
            <person name="Kim B.S."/>
        </authorList>
    </citation>
    <scope>NUCLEOTIDE SEQUENCE [LARGE SCALE GENOMIC DNA]</scope>
    <source>
        <strain evidence="2 3">YJ-T1-11</strain>
    </source>
</reference>
<evidence type="ECO:0000313" key="3">
    <source>
        <dbReference type="Proteomes" id="UP000266649"/>
    </source>
</evidence>
<dbReference type="CDD" id="cd06578">
    <property type="entry name" value="HemD"/>
    <property type="match status" value="1"/>
</dbReference>
<protein>
    <submittedName>
        <fullName evidence="2">Uroporphyrinogen-III synthase</fullName>
    </submittedName>
</protein>
<dbReference type="Gene3D" id="3.40.50.10090">
    <property type="match status" value="2"/>
</dbReference>
<dbReference type="Pfam" id="PF02602">
    <property type="entry name" value="HEM4"/>
    <property type="match status" value="1"/>
</dbReference>
<dbReference type="InterPro" id="IPR003754">
    <property type="entry name" value="4pyrrol_synth_uPrphyn_synth"/>
</dbReference>
<dbReference type="Proteomes" id="UP000266649">
    <property type="component" value="Unassembled WGS sequence"/>
</dbReference>
<dbReference type="EMBL" id="QXXQ01000022">
    <property type="protein sequence ID" value="RID89860.1"/>
    <property type="molecule type" value="Genomic_DNA"/>
</dbReference>
<dbReference type="AlphaFoldDB" id="A0A398BPU2"/>
<accession>A0A398BPU2</accession>
<dbReference type="SUPFAM" id="SSF69618">
    <property type="entry name" value="HemD-like"/>
    <property type="match status" value="1"/>
</dbReference>
<feature type="domain" description="Tetrapyrrole biosynthesis uroporphyrinogen III synthase" evidence="1">
    <location>
        <begin position="62"/>
        <end position="262"/>
    </location>
</feature>
<dbReference type="GO" id="GO:0033014">
    <property type="term" value="P:tetrapyrrole biosynthetic process"/>
    <property type="evidence" value="ECO:0007669"/>
    <property type="project" value="InterPro"/>
</dbReference>
<comment type="caution">
    <text evidence="2">The sequence shown here is derived from an EMBL/GenBank/DDBJ whole genome shotgun (WGS) entry which is preliminary data.</text>
</comment>
<keyword evidence="3" id="KW-1185">Reference proteome</keyword>
<evidence type="ECO:0000259" key="1">
    <source>
        <dbReference type="Pfam" id="PF02602"/>
    </source>
</evidence>
<gene>
    <name evidence="2" type="ORF">D2N39_21065</name>
</gene>
<proteinExistence type="predicted"/>
<evidence type="ECO:0000313" key="2">
    <source>
        <dbReference type="EMBL" id="RID89860.1"/>
    </source>
</evidence>
<name>A0A398BPU2_9RHOB</name>
<dbReference type="InterPro" id="IPR036108">
    <property type="entry name" value="4pyrrol_syn_uPrphyn_synt_sf"/>
</dbReference>